<keyword evidence="4" id="KW-1185">Reference proteome</keyword>
<evidence type="ECO:0000256" key="1">
    <source>
        <dbReference type="SAM" id="Coils"/>
    </source>
</evidence>
<reference evidence="3 4" key="1">
    <citation type="submission" date="2020-09" db="EMBL/GenBank/DDBJ databases">
        <title>De no assembly of potato wild relative species, Solanum commersonii.</title>
        <authorList>
            <person name="Cho K."/>
        </authorList>
    </citation>
    <scope>NUCLEOTIDE SEQUENCE [LARGE SCALE GENOMIC DNA]</scope>
    <source>
        <strain evidence="3">LZ3.2</strain>
        <tissue evidence="3">Leaf</tissue>
    </source>
</reference>
<feature type="region of interest" description="Disordered" evidence="2">
    <location>
        <begin position="96"/>
        <end position="115"/>
    </location>
</feature>
<protein>
    <submittedName>
        <fullName evidence="3">Uncharacterized protein</fullName>
    </submittedName>
</protein>
<proteinExistence type="predicted"/>
<keyword evidence="1" id="KW-0175">Coiled coil</keyword>
<dbReference type="EMBL" id="JACXVP010000005">
    <property type="protein sequence ID" value="KAG5605271.1"/>
    <property type="molecule type" value="Genomic_DNA"/>
</dbReference>
<evidence type="ECO:0000313" key="3">
    <source>
        <dbReference type="EMBL" id="KAG5605271.1"/>
    </source>
</evidence>
<evidence type="ECO:0000313" key="4">
    <source>
        <dbReference type="Proteomes" id="UP000824120"/>
    </source>
</evidence>
<dbReference type="AlphaFoldDB" id="A0A9J5YZZ9"/>
<feature type="non-terminal residue" evidence="3">
    <location>
        <position position="1"/>
    </location>
</feature>
<comment type="caution">
    <text evidence="3">The sequence shown here is derived from an EMBL/GenBank/DDBJ whole genome shotgun (WGS) entry which is preliminary data.</text>
</comment>
<sequence length="193" mass="21010">PQPPPSVRTGESSIIAGELSLSLLPSPSSLRFPLLISSFLAPSRLFSPARMSRQITAKAHCSLSPSTAPASELQAINISSRRGEQQHLRPTTISARASSNELPVKQQRTSSNDNNELAISSHLHSSYLRRNSIGDKVGGSKFLKFEVAEQENLSETVQQIKEKVMNLARLPTISAPDDTDDESDDDDYVEPTS</sequence>
<gene>
    <name evidence="3" type="ORF">H5410_026763</name>
</gene>
<evidence type="ECO:0000256" key="2">
    <source>
        <dbReference type="SAM" id="MobiDB-lite"/>
    </source>
</evidence>
<dbReference type="Proteomes" id="UP000824120">
    <property type="component" value="Chromosome 5"/>
</dbReference>
<feature type="coiled-coil region" evidence="1">
    <location>
        <begin position="143"/>
        <end position="170"/>
    </location>
</feature>
<organism evidence="3 4">
    <name type="scientific">Solanum commersonii</name>
    <name type="common">Commerson's wild potato</name>
    <name type="synonym">Commerson's nightshade</name>
    <dbReference type="NCBI Taxonomy" id="4109"/>
    <lineage>
        <taxon>Eukaryota</taxon>
        <taxon>Viridiplantae</taxon>
        <taxon>Streptophyta</taxon>
        <taxon>Embryophyta</taxon>
        <taxon>Tracheophyta</taxon>
        <taxon>Spermatophyta</taxon>
        <taxon>Magnoliopsida</taxon>
        <taxon>eudicotyledons</taxon>
        <taxon>Gunneridae</taxon>
        <taxon>Pentapetalae</taxon>
        <taxon>asterids</taxon>
        <taxon>lamiids</taxon>
        <taxon>Solanales</taxon>
        <taxon>Solanaceae</taxon>
        <taxon>Solanoideae</taxon>
        <taxon>Solaneae</taxon>
        <taxon>Solanum</taxon>
    </lineage>
</organism>
<feature type="compositionally biased region" description="Acidic residues" evidence="2">
    <location>
        <begin position="177"/>
        <end position="193"/>
    </location>
</feature>
<accession>A0A9J5YZZ9</accession>
<name>A0A9J5YZZ9_SOLCO</name>
<feature type="region of interest" description="Disordered" evidence="2">
    <location>
        <begin position="170"/>
        <end position="193"/>
    </location>
</feature>